<feature type="region of interest" description="Disordered" evidence="2">
    <location>
        <begin position="366"/>
        <end position="423"/>
    </location>
</feature>
<dbReference type="Pfam" id="PF18027">
    <property type="entry name" value="Pepdidase_M14_N"/>
    <property type="match status" value="1"/>
</dbReference>
<evidence type="ECO:0000313" key="4">
    <source>
        <dbReference type="EMBL" id="CDW26051.1"/>
    </source>
</evidence>
<dbReference type="OrthoDB" id="10253041at2759"/>
<evidence type="ECO:0000259" key="3">
    <source>
        <dbReference type="Pfam" id="PF18027"/>
    </source>
</evidence>
<feature type="domain" description="Cytosolic carboxypeptidase N-terminal" evidence="3">
    <location>
        <begin position="572"/>
        <end position="674"/>
    </location>
</feature>
<proteinExistence type="predicted"/>
<dbReference type="Gene3D" id="2.60.40.3120">
    <property type="match status" value="1"/>
</dbReference>
<dbReference type="Pfam" id="PF25571">
    <property type="entry name" value="TPR_CCP1_N"/>
    <property type="match status" value="1"/>
</dbReference>
<dbReference type="GO" id="GO:0004180">
    <property type="term" value="F:carboxypeptidase activity"/>
    <property type="evidence" value="ECO:0007669"/>
    <property type="project" value="UniProtKB-KW"/>
</dbReference>
<keyword evidence="4" id="KW-0645">Protease</keyword>
<sequence>MSTQSSPSIQPWAIHLQDISDFIPSSRISEGLKVAIGKLVLHTHINKDKKSAERKDLLNAISKDKAVLQGFIHLLETSEDNKVIRNVICLLRELLSIKTSLRTTVLPQLVSMNLSISIIKSFVNLYKNQELNDHSVGCIFWILSALATKDTKFSIKIRLCDAVKPISSILRFTLNKQKLIYPIVQVIKSISRNILTGGALGKDGVIPMIVCIIDDNFVYDESAKKHIPKLKSSLECLHHLTKAKSNLLLMTKYGLTFGGVNIVAKILEIFQSKSIESTKAKFLHTILSILLNLVTIKLGRLHFLERKGLEAINEFIFKIEHNEERRWNKCILKASDIISHCCQKKVLMSHDETFCPLEFTIPGQKLTNRQNSSRGSTPESEDDSDSESDNSDSEDNQEQDNQDVNNESSYQNSESFSHKSKKSTEELQNNYGRIFKEFKGSHFHDSTGFLKETNGLYSLPKTSSTFHFKERSKSVESVYSFEKIALPDLLLAESPKDFSEPLLQKNRKSQRSKLMKCVRNMFNEEVRSGFPRVIYDLDDLINSPSSYNEELSSDEGIPILGNIIRGNEDLVFESRFESGNLRKVVQVNSLEYNLIITPDINTNNHCQWFYFSVSNTKAGIPYDFNIINYEKKNSQFNFGMQPVFFSSIAALHYGSPFWRRIGTDVGYGKNQYTVSSPNSDDSNGKDVYMTASFTIEFPYDNDVVYLAYHYPYTYTRLRV</sequence>
<feature type="compositionally biased region" description="Acidic residues" evidence="2">
    <location>
        <begin position="379"/>
        <end position="401"/>
    </location>
</feature>
<dbReference type="InterPro" id="IPR011989">
    <property type="entry name" value="ARM-like"/>
</dbReference>
<dbReference type="PANTHER" id="PTHR12756">
    <property type="entry name" value="CYTOSOLIC CARBOXYPEPTIDASE"/>
    <property type="match status" value="1"/>
</dbReference>
<evidence type="ECO:0000256" key="2">
    <source>
        <dbReference type="SAM" id="MobiDB-lite"/>
    </source>
</evidence>
<keyword evidence="4" id="KW-0378">Hydrolase</keyword>
<dbReference type="PANTHER" id="PTHR12756:SF11">
    <property type="entry name" value="CYTOSOLIC CARBOXYPEPTIDASE 1"/>
    <property type="match status" value="1"/>
</dbReference>
<feature type="compositionally biased region" description="Polar residues" evidence="2">
    <location>
        <begin position="366"/>
        <end position="378"/>
    </location>
</feature>
<dbReference type="InterPro" id="IPR050821">
    <property type="entry name" value="Cytosolic_carboxypeptidase"/>
</dbReference>
<dbReference type="EMBL" id="HACA01008691">
    <property type="protein sequence ID" value="CDW26052.1"/>
    <property type="molecule type" value="Transcribed_RNA"/>
</dbReference>
<dbReference type="Gene3D" id="1.25.10.10">
    <property type="entry name" value="Leucine-rich Repeat Variant"/>
    <property type="match status" value="1"/>
</dbReference>
<dbReference type="AlphaFoldDB" id="A0A0K2TKM8"/>
<evidence type="ECO:0000256" key="1">
    <source>
        <dbReference type="ARBA" id="ARBA00001947"/>
    </source>
</evidence>
<dbReference type="EMBL" id="HACA01008690">
    <property type="protein sequence ID" value="CDW26051.1"/>
    <property type="molecule type" value="Transcribed_RNA"/>
</dbReference>
<name>A0A0K2TKM8_LEPSM</name>
<keyword evidence="4" id="KW-0121">Carboxypeptidase</keyword>
<dbReference type="InterPro" id="IPR016024">
    <property type="entry name" value="ARM-type_fold"/>
</dbReference>
<reference evidence="4" key="1">
    <citation type="submission" date="2014-05" db="EMBL/GenBank/DDBJ databases">
        <authorList>
            <person name="Chronopoulou M."/>
        </authorList>
    </citation>
    <scope>NUCLEOTIDE SEQUENCE</scope>
    <source>
        <tissue evidence="4">Whole organism</tissue>
    </source>
</reference>
<feature type="non-terminal residue" evidence="4">
    <location>
        <position position="719"/>
    </location>
</feature>
<accession>A0A0K2TKM8</accession>
<dbReference type="SUPFAM" id="SSF48371">
    <property type="entry name" value="ARM repeat"/>
    <property type="match status" value="1"/>
</dbReference>
<comment type="cofactor">
    <cofactor evidence="1">
        <name>Zn(2+)</name>
        <dbReference type="ChEBI" id="CHEBI:29105"/>
    </cofactor>
</comment>
<dbReference type="InterPro" id="IPR040626">
    <property type="entry name" value="Pepdidase_M14_N"/>
</dbReference>
<protein>
    <submittedName>
        <fullName evidence="4">Cytosolic carboxypeptidase 1like [Bombyx mori]</fullName>
    </submittedName>
</protein>
<organism evidence="4">
    <name type="scientific">Lepeophtheirus salmonis</name>
    <name type="common">Salmon louse</name>
    <name type="synonym">Caligus salmonis</name>
    <dbReference type="NCBI Taxonomy" id="72036"/>
    <lineage>
        <taxon>Eukaryota</taxon>
        <taxon>Metazoa</taxon>
        <taxon>Ecdysozoa</taxon>
        <taxon>Arthropoda</taxon>
        <taxon>Crustacea</taxon>
        <taxon>Multicrustacea</taxon>
        <taxon>Hexanauplia</taxon>
        <taxon>Copepoda</taxon>
        <taxon>Siphonostomatoida</taxon>
        <taxon>Caligidae</taxon>
        <taxon>Lepeophtheirus</taxon>
    </lineage>
</organism>